<evidence type="ECO:0000259" key="3">
    <source>
        <dbReference type="PROSITE" id="PS50119"/>
    </source>
</evidence>
<proteinExistence type="predicted"/>
<feature type="domain" description="B box-type" evidence="3">
    <location>
        <begin position="142"/>
        <end position="189"/>
    </location>
</feature>
<dbReference type="SMART" id="SM00336">
    <property type="entry name" value="BBOX"/>
    <property type="match status" value="1"/>
</dbReference>
<protein>
    <recommendedName>
        <fullName evidence="3">B box-type domain-containing protein</fullName>
    </recommendedName>
</protein>
<dbReference type="GO" id="GO:0008270">
    <property type="term" value="F:zinc ion binding"/>
    <property type="evidence" value="ECO:0007669"/>
    <property type="project" value="UniProtKB-KW"/>
</dbReference>
<dbReference type="AlphaFoldDB" id="A0A7R9CI21"/>
<gene>
    <name evidence="4" type="ORF">TCEB3V08_LOCUS3889</name>
</gene>
<sequence>MLGVMCLKAQEAKKGRGLLACTQPVDIDYYFLGRGTIRGAQRTMTPQVSRKVMPRCCGVEPCHDESTGAEVDCAGTVLLALFCSSSAVDMDQTEEDAIVACENNVVVCPVCRVHCHANNLIENQFLLEVSGSSSEANATDPSSDLKCTSCHENSPATSWCVECSEYICDGCVQAHQRLKITKEHTIKPKEEANHESPASASSSVPKSLYCSVHRQSILSRVTPQRGGACLLWHVPQLACRLLIGHPASCRHFSGLLTKHLFDELAADVREQVSPGGGEGTSLHCSVVRLKDLITLLCGELEGKGPCYTAMWTSFHCYVVRWRGRDLTTLLCGEVEGKGTRYTAMWDCQLSDHREHKYKFIHEIASETKGMIGGLLQEVSYKRVLLTSAMKVIDDRQNMILDKKKSLVKEITQVVVRLTNAINLRGKQLVLQLNEVCDAKHKTLKEKKVALEQLSSLTDHCIEFVNNALNKGSDMALLYSKKYITLGP</sequence>
<reference evidence="4" key="1">
    <citation type="submission" date="2020-11" db="EMBL/GenBank/DDBJ databases">
        <authorList>
            <person name="Tran Van P."/>
        </authorList>
    </citation>
    <scope>NUCLEOTIDE SEQUENCE</scope>
</reference>
<dbReference type="PANTHER" id="PTHR25462:SF304">
    <property type="entry name" value="BONUS, ISOFORM C"/>
    <property type="match status" value="1"/>
</dbReference>
<dbReference type="GO" id="GO:0061630">
    <property type="term" value="F:ubiquitin protein ligase activity"/>
    <property type="evidence" value="ECO:0007669"/>
    <property type="project" value="TreeGrafter"/>
</dbReference>
<evidence type="ECO:0000256" key="1">
    <source>
        <dbReference type="PROSITE-ProRule" id="PRU00024"/>
    </source>
</evidence>
<keyword evidence="1" id="KW-0863">Zinc-finger</keyword>
<evidence type="ECO:0000313" key="4">
    <source>
        <dbReference type="EMBL" id="CAD7397008.1"/>
    </source>
</evidence>
<evidence type="ECO:0000256" key="2">
    <source>
        <dbReference type="SAM" id="MobiDB-lite"/>
    </source>
</evidence>
<dbReference type="InterPro" id="IPR003649">
    <property type="entry name" value="Bbox_C"/>
</dbReference>
<organism evidence="4">
    <name type="scientific">Timema cristinae</name>
    <name type="common">Walking stick</name>
    <dbReference type="NCBI Taxonomy" id="61476"/>
    <lineage>
        <taxon>Eukaryota</taxon>
        <taxon>Metazoa</taxon>
        <taxon>Ecdysozoa</taxon>
        <taxon>Arthropoda</taxon>
        <taxon>Hexapoda</taxon>
        <taxon>Insecta</taxon>
        <taxon>Pterygota</taxon>
        <taxon>Neoptera</taxon>
        <taxon>Polyneoptera</taxon>
        <taxon>Phasmatodea</taxon>
        <taxon>Timematodea</taxon>
        <taxon>Timematoidea</taxon>
        <taxon>Timematidae</taxon>
        <taxon>Timema</taxon>
    </lineage>
</organism>
<dbReference type="Gene3D" id="3.30.160.60">
    <property type="entry name" value="Classic Zinc Finger"/>
    <property type="match status" value="1"/>
</dbReference>
<dbReference type="CDD" id="cd19805">
    <property type="entry name" value="Bbox1_TIF1"/>
    <property type="match status" value="1"/>
</dbReference>
<feature type="region of interest" description="Disordered" evidence="2">
    <location>
        <begin position="185"/>
        <end position="204"/>
    </location>
</feature>
<dbReference type="PROSITE" id="PS50119">
    <property type="entry name" value="ZF_BBOX"/>
    <property type="match status" value="1"/>
</dbReference>
<dbReference type="SMART" id="SM00502">
    <property type="entry name" value="BBC"/>
    <property type="match status" value="1"/>
</dbReference>
<name>A0A7R9CI21_TIMCR</name>
<dbReference type="PANTHER" id="PTHR25462">
    <property type="entry name" value="BONUS, ISOFORM C-RELATED"/>
    <property type="match status" value="1"/>
</dbReference>
<keyword evidence="1" id="KW-0479">Metal-binding</keyword>
<feature type="compositionally biased region" description="Basic and acidic residues" evidence="2">
    <location>
        <begin position="185"/>
        <end position="194"/>
    </location>
</feature>
<dbReference type="Pfam" id="PF00643">
    <property type="entry name" value="zf-B_box"/>
    <property type="match status" value="1"/>
</dbReference>
<accession>A0A7R9CI21</accession>
<dbReference type="EMBL" id="OC317459">
    <property type="protein sequence ID" value="CAD7397008.1"/>
    <property type="molecule type" value="Genomic_DNA"/>
</dbReference>
<keyword evidence="1" id="KW-0862">Zinc</keyword>
<dbReference type="InterPro" id="IPR047153">
    <property type="entry name" value="TRIM45/56/19-like"/>
</dbReference>
<dbReference type="InterPro" id="IPR000315">
    <property type="entry name" value="Znf_B-box"/>
</dbReference>